<evidence type="ECO:0000259" key="1">
    <source>
        <dbReference type="Pfam" id="PF00534"/>
    </source>
</evidence>
<dbReference type="GO" id="GO:0016757">
    <property type="term" value="F:glycosyltransferase activity"/>
    <property type="evidence" value="ECO:0007669"/>
    <property type="project" value="InterPro"/>
</dbReference>
<feature type="domain" description="Glycosyltransferase subfamily 4-like N-terminal" evidence="2">
    <location>
        <begin position="60"/>
        <end position="180"/>
    </location>
</feature>
<feature type="domain" description="Glycosyl transferase family 1" evidence="1">
    <location>
        <begin position="200"/>
        <end position="368"/>
    </location>
</feature>
<dbReference type="Pfam" id="PF00534">
    <property type="entry name" value="Glycos_transf_1"/>
    <property type="match status" value="1"/>
</dbReference>
<gene>
    <name evidence="3" type="ORF">GCM10011343_20480</name>
</gene>
<reference evidence="3" key="1">
    <citation type="journal article" date="2014" name="Int. J. Syst. Evol. Microbiol.">
        <title>Complete genome sequence of Corynebacterium casei LMG S-19264T (=DSM 44701T), isolated from a smear-ripened cheese.</title>
        <authorList>
            <consortium name="US DOE Joint Genome Institute (JGI-PGF)"/>
            <person name="Walter F."/>
            <person name="Albersmeier A."/>
            <person name="Kalinowski J."/>
            <person name="Ruckert C."/>
        </authorList>
    </citation>
    <scope>NUCLEOTIDE SEQUENCE</scope>
    <source>
        <strain evidence="3">CGMCC 1.12506</strain>
    </source>
</reference>
<dbReference type="CDD" id="cd03808">
    <property type="entry name" value="GT4_CapM-like"/>
    <property type="match status" value="1"/>
</dbReference>
<dbReference type="EMBL" id="BMFG01000007">
    <property type="protein sequence ID" value="GGD30174.1"/>
    <property type="molecule type" value="Genomic_DNA"/>
</dbReference>
<evidence type="ECO:0000313" key="3">
    <source>
        <dbReference type="EMBL" id="GGD30174.1"/>
    </source>
</evidence>
<protein>
    <submittedName>
        <fullName evidence="3">Glycosyl transferase family 1</fullName>
    </submittedName>
</protein>
<organism evidence="3 4">
    <name type="scientific">Flavobacterium orientale</name>
    <dbReference type="NCBI Taxonomy" id="1756020"/>
    <lineage>
        <taxon>Bacteria</taxon>
        <taxon>Pseudomonadati</taxon>
        <taxon>Bacteroidota</taxon>
        <taxon>Flavobacteriia</taxon>
        <taxon>Flavobacteriales</taxon>
        <taxon>Flavobacteriaceae</taxon>
        <taxon>Flavobacterium</taxon>
    </lineage>
</organism>
<dbReference type="Gene3D" id="3.40.50.2000">
    <property type="entry name" value="Glycogen Phosphorylase B"/>
    <property type="match status" value="2"/>
</dbReference>
<dbReference type="Proteomes" id="UP000625735">
    <property type="component" value="Unassembled WGS sequence"/>
</dbReference>
<keyword evidence="4" id="KW-1185">Reference proteome</keyword>
<proteinExistence type="predicted"/>
<dbReference type="PANTHER" id="PTHR45947:SF3">
    <property type="entry name" value="SULFOQUINOVOSYL TRANSFERASE SQD2"/>
    <property type="match status" value="1"/>
</dbReference>
<reference evidence="3" key="2">
    <citation type="submission" date="2020-09" db="EMBL/GenBank/DDBJ databases">
        <authorList>
            <person name="Sun Q."/>
            <person name="Zhou Y."/>
        </authorList>
    </citation>
    <scope>NUCLEOTIDE SEQUENCE</scope>
    <source>
        <strain evidence="3">CGMCC 1.12506</strain>
    </source>
</reference>
<sequence>MLLESNMKATKKKLIRITTVPISLDKLLEGQLKFMTTYFDVTAISGDDKYLKKIALREEVNYFEIEMTRKITPLKDLIAVWKLYWFLKSNKPDILHSHTPKAGIIGMVAARLAGVPVRLHTVAGLPLMEAVGIRRKILDVVERLTYQCASFVYPNSKGLKDIIVKSKYTSEDKLKVILNGSSNGIDTHHFNSEQFDSNEKEKLKVKLGILPDEFVYIFVGRLVKDKGIVELVEAFVNLHMKFHKVKLLLVGPFEQELDPLPESTLDSIQQHPNIITMGYQKEVRPFFAISDILVFPSYREGFPNVVMQAGAMGLPAIVSDINGCNEIVEEGSNGTIIPVKNEKAIKNAMEKMLLDKEYFSNLKQKARSSIVSRYEQKAVWEAILAEYNTHF</sequence>
<comment type="caution">
    <text evidence="3">The sequence shown here is derived from an EMBL/GenBank/DDBJ whole genome shotgun (WGS) entry which is preliminary data.</text>
</comment>
<dbReference type="SUPFAM" id="SSF53756">
    <property type="entry name" value="UDP-Glycosyltransferase/glycogen phosphorylase"/>
    <property type="match status" value="1"/>
</dbReference>
<dbReference type="InterPro" id="IPR028098">
    <property type="entry name" value="Glyco_trans_4-like_N"/>
</dbReference>
<evidence type="ECO:0000259" key="2">
    <source>
        <dbReference type="Pfam" id="PF13579"/>
    </source>
</evidence>
<dbReference type="InterPro" id="IPR050194">
    <property type="entry name" value="Glycosyltransferase_grp1"/>
</dbReference>
<dbReference type="Pfam" id="PF13579">
    <property type="entry name" value="Glyco_trans_4_4"/>
    <property type="match status" value="1"/>
</dbReference>
<dbReference type="InterPro" id="IPR001296">
    <property type="entry name" value="Glyco_trans_1"/>
</dbReference>
<keyword evidence="3" id="KW-0808">Transferase</keyword>
<accession>A0A916Y4D4</accession>
<dbReference type="AlphaFoldDB" id="A0A916Y4D4"/>
<name>A0A916Y4D4_9FLAO</name>
<evidence type="ECO:0000313" key="4">
    <source>
        <dbReference type="Proteomes" id="UP000625735"/>
    </source>
</evidence>
<dbReference type="PANTHER" id="PTHR45947">
    <property type="entry name" value="SULFOQUINOVOSYL TRANSFERASE SQD2"/>
    <property type="match status" value="1"/>
</dbReference>